<dbReference type="UniPathway" id="UPA00028">
    <property type="reaction ID" value="UER00005"/>
</dbReference>
<evidence type="ECO:0000313" key="9">
    <source>
        <dbReference type="EMBL" id="PDO11667.1"/>
    </source>
</evidence>
<dbReference type="AlphaFoldDB" id="A0A2A6E4H7"/>
<keyword evidence="8" id="KW-0963">Cytoplasm</keyword>
<gene>
    <name evidence="8" type="primary">panC</name>
    <name evidence="9" type="ORF">BLM47_00680</name>
</gene>
<comment type="function">
    <text evidence="8">Catalyzes the condensation of pantoate with beta-alanine in an ATP-dependent reaction via a pantoyl-adenylate intermediate.</text>
</comment>
<dbReference type="CDD" id="cd00560">
    <property type="entry name" value="PanC"/>
    <property type="match status" value="1"/>
</dbReference>
<reference evidence="9 10" key="1">
    <citation type="submission" date="2016-12" db="EMBL/GenBank/DDBJ databases">
        <title>Candidatus Reconcilibacillus cellulovorans genome.</title>
        <authorList>
            <person name="Kolinko S."/>
            <person name="Wu Y.-W."/>
            <person name="Tachea F."/>
            <person name="Denzel E."/>
            <person name="Hiras J."/>
            <person name="Baecker N."/>
            <person name="Chan L.J."/>
            <person name="Eichorst S.A."/>
            <person name="Frey D."/>
            <person name="Adams P.D."/>
            <person name="Pray T."/>
            <person name="Tanjore D."/>
            <person name="Petzold C.J."/>
            <person name="Gladden J.M."/>
            <person name="Simmons B.A."/>
            <person name="Singer S.W."/>
        </authorList>
    </citation>
    <scope>NUCLEOTIDE SEQUENCE [LARGE SCALE GENOMIC DNA]</scope>
    <source>
        <strain evidence="9">JTherm</strain>
    </source>
</reference>
<comment type="catalytic activity">
    <reaction evidence="7 8">
        <text>(R)-pantoate + beta-alanine + ATP = (R)-pantothenate + AMP + diphosphate + H(+)</text>
        <dbReference type="Rhea" id="RHEA:10912"/>
        <dbReference type="ChEBI" id="CHEBI:15378"/>
        <dbReference type="ChEBI" id="CHEBI:15980"/>
        <dbReference type="ChEBI" id="CHEBI:29032"/>
        <dbReference type="ChEBI" id="CHEBI:30616"/>
        <dbReference type="ChEBI" id="CHEBI:33019"/>
        <dbReference type="ChEBI" id="CHEBI:57966"/>
        <dbReference type="ChEBI" id="CHEBI:456215"/>
        <dbReference type="EC" id="6.3.2.1"/>
    </reaction>
</comment>
<evidence type="ECO:0000256" key="4">
    <source>
        <dbReference type="ARBA" id="ARBA00022655"/>
    </source>
</evidence>
<dbReference type="GO" id="GO:0015940">
    <property type="term" value="P:pantothenate biosynthetic process"/>
    <property type="evidence" value="ECO:0007669"/>
    <property type="project" value="UniProtKB-UniRule"/>
</dbReference>
<keyword evidence="6 8" id="KW-0067">ATP-binding</keyword>
<dbReference type="GO" id="GO:0005524">
    <property type="term" value="F:ATP binding"/>
    <property type="evidence" value="ECO:0007669"/>
    <property type="project" value="UniProtKB-KW"/>
</dbReference>
<comment type="subcellular location">
    <subcellularLocation>
        <location evidence="8">Cytoplasm</location>
    </subcellularLocation>
</comment>
<evidence type="ECO:0000256" key="5">
    <source>
        <dbReference type="ARBA" id="ARBA00022741"/>
    </source>
</evidence>
<accession>A0A2A6E4H7</accession>
<comment type="subunit">
    <text evidence="8">Homodimer.</text>
</comment>
<comment type="pathway">
    <text evidence="1 8">Cofactor biosynthesis; (R)-pantothenate biosynthesis; (R)-pantothenate from (R)-pantoate and beta-alanine: step 1/1.</text>
</comment>
<comment type="similarity">
    <text evidence="2 8">Belongs to the pantothenate synthetase family.</text>
</comment>
<feature type="binding site" evidence="8">
    <location>
        <position position="182"/>
    </location>
    <ligand>
        <name>ATP</name>
        <dbReference type="ChEBI" id="CHEBI:30616"/>
    </ligand>
</feature>
<evidence type="ECO:0000256" key="7">
    <source>
        <dbReference type="ARBA" id="ARBA00048258"/>
    </source>
</evidence>
<dbReference type="Gene3D" id="3.30.1300.10">
    <property type="entry name" value="Pantoate-beta-alanine ligase, C-terminal domain"/>
    <property type="match status" value="1"/>
</dbReference>
<dbReference type="NCBIfam" id="TIGR00018">
    <property type="entry name" value="panC"/>
    <property type="match status" value="1"/>
</dbReference>
<dbReference type="GO" id="GO:0005829">
    <property type="term" value="C:cytosol"/>
    <property type="evidence" value="ECO:0007669"/>
    <property type="project" value="TreeGrafter"/>
</dbReference>
<dbReference type="Pfam" id="PF02569">
    <property type="entry name" value="Pantoate_ligase"/>
    <property type="match status" value="1"/>
</dbReference>
<dbReference type="EMBL" id="MOXJ01000001">
    <property type="protein sequence ID" value="PDO11667.1"/>
    <property type="molecule type" value="Genomic_DNA"/>
</dbReference>
<feature type="active site" description="Proton donor" evidence="8">
    <location>
        <position position="43"/>
    </location>
</feature>
<dbReference type="Gene3D" id="3.40.50.620">
    <property type="entry name" value="HUPs"/>
    <property type="match status" value="1"/>
</dbReference>
<dbReference type="PANTHER" id="PTHR21299">
    <property type="entry name" value="CYTIDYLATE KINASE/PANTOATE-BETA-ALANINE LIGASE"/>
    <property type="match status" value="1"/>
</dbReference>
<evidence type="ECO:0000256" key="3">
    <source>
        <dbReference type="ARBA" id="ARBA00022598"/>
    </source>
</evidence>
<dbReference type="InterPro" id="IPR042176">
    <property type="entry name" value="Pantoate_ligase_C"/>
</dbReference>
<proteinExistence type="inferred from homology"/>
<sequence length="302" mass="33745">MKVVRTIAEARAAVEAYRERTIRGGGRPSIGFVPTMGYLHEGHLSLMKAARRDTEFVVLSVFVNPLQFGPSEDYERYPRDEARDLRMAEEAGVDLAFLPDVREMYPEPPKTRVIVSELSEPLCGRSRPGHFEGVATIVAKLFHIIQPDRAYFGLKDAQQVAVVERMVADLNIPVQIVACPTVREPDGLALSSRNVYLSPEERKQATVLYRALSRLDEWLAQGLTAPQELKRRLEEEIRTAPLADIDYVEVLEYPSLSPVKTPSVVDAGRIIAAVAVRFGKTRLIDNRILDFRTGEAATCSGR</sequence>
<comment type="miscellaneous">
    <text evidence="8">The reaction proceeds by a bi uni uni bi ping pong mechanism.</text>
</comment>
<evidence type="ECO:0000256" key="2">
    <source>
        <dbReference type="ARBA" id="ARBA00009256"/>
    </source>
</evidence>
<dbReference type="EC" id="6.3.2.1" evidence="8"/>
<feature type="binding site" evidence="8">
    <location>
        <begin position="153"/>
        <end position="156"/>
    </location>
    <ligand>
        <name>ATP</name>
        <dbReference type="ChEBI" id="CHEBI:30616"/>
    </ligand>
</feature>
<keyword evidence="5 8" id="KW-0547">Nucleotide-binding</keyword>
<feature type="binding site" evidence="8">
    <location>
        <begin position="36"/>
        <end position="43"/>
    </location>
    <ligand>
        <name>ATP</name>
        <dbReference type="ChEBI" id="CHEBI:30616"/>
    </ligand>
</feature>
<comment type="caution">
    <text evidence="9">The sequence shown here is derived from an EMBL/GenBank/DDBJ whole genome shotgun (WGS) entry which is preliminary data.</text>
</comment>
<dbReference type="FunFam" id="3.40.50.620:FF:000013">
    <property type="entry name" value="Pantothenate synthetase"/>
    <property type="match status" value="1"/>
</dbReference>
<evidence type="ECO:0000313" key="10">
    <source>
        <dbReference type="Proteomes" id="UP000243688"/>
    </source>
</evidence>
<keyword evidence="4 8" id="KW-0566">Pantothenate biosynthesis</keyword>
<dbReference type="Proteomes" id="UP000243688">
    <property type="component" value="Unassembled WGS sequence"/>
</dbReference>
<feature type="binding site" evidence="8">
    <location>
        <position position="67"/>
    </location>
    <ligand>
        <name>beta-alanine</name>
        <dbReference type="ChEBI" id="CHEBI:57966"/>
    </ligand>
</feature>
<evidence type="ECO:0000256" key="6">
    <source>
        <dbReference type="ARBA" id="ARBA00022840"/>
    </source>
</evidence>
<dbReference type="HAMAP" id="MF_00158">
    <property type="entry name" value="PanC"/>
    <property type="match status" value="1"/>
</dbReference>
<feature type="binding site" evidence="8">
    <location>
        <begin position="190"/>
        <end position="193"/>
    </location>
    <ligand>
        <name>ATP</name>
        <dbReference type="ChEBI" id="CHEBI:30616"/>
    </ligand>
</feature>
<dbReference type="SUPFAM" id="SSF52374">
    <property type="entry name" value="Nucleotidylyl transferase"/>
    <property type="match status" value="1"/>
</dbReference>
<feature type="binding site" evidence="8">
    <location>
        <position position="159"/>
    </location>
    <ligand>
        <name>(R)-pantoate</name>
        <dbReference type="ChEBI" id="CHEBI:15980"/>
    </ligand>
</feature>
<dbReference type="PANTHER" id="PTHR21299:SF1">
    <property type="entry name" value="PANTOATE--BETA-ALANINE LIGASE"/>
    <property type="match status" value="1"/>
</dbReference>
<organism evidence="9 10">
    <name type="scientific">Candidatus Reconcilbacillus cellulovorans</name>
    <dbReference type="NCBI Taxonomy" id="1906605"/>
    <lineage>
        <taxon>Bacteria</taxon>
        <taxon>Bacillati</taxon>
        <taxon>Bacillota</taxon>
        <taxon>Bacilli</taxon>
        <taxon>Bacillales</taxon>
        <taxon>Paenibacillaceae</taxon>
        <taxon>Candidatus Reconcilbacillus</taxon>
    </lineage>
</organism>
<evidence type="ECO:0000256" key="1">
    <source>
        <dbReference type="ARBA" id="ARBA00004990"/>
    </source>
</evidence>
<feature type="binding site" evidence="8">
    <location>
        <position position="67"/>
    </location>
    <ligand>
        <name>(R)-pantoate</name>
        <dbReference type="ChEBI" id="CHEBI:15980"/>
    </ligand>
</feature>
<dbReference type="InterPro" id="IPR003721">
    <property type="entry name" value="Pantoate_ligase"/>
</dbReference>
<dbReference type="InterPro" id="IPR014729">
    <property type="entry name" value="Rossmann-like_a/b/a_fold"/>
</dbReference>
<evidence type="ECO:0000256" key="8">
    <source>
        <dbReference type="HAMAP-Rule" id="MF_00158"/>
    </source>
</evidence>
<dbReference type="GO" id="GO:0004592">
    <property type="term" value="F:pantoate-beta-alanine ligase activity"/>
    <property type="evidence" value="ECO:0007669"/>
    <property type="project" value="UniProtKB-UniRule"/>
</dbReference>
<protein>
    <recommendedName>
        <fullName evidence="8">Pantothenate synthetase</fullName>
        <shortName evidence="8">PS</shortName>
        <ecNumber evidence="8">6.3.2.1</ecNumber>
    </recommendedName>
    <alternativeName>
        <fullName evidence="8">Pantoate--beta-alanine ligase</fullName>
    </alternativeName>
    <alternativeName>
        <fullName evidence="8">Pantoate-activating enzyme</fullName>
    </alternativeName>
</protein>
<keyword evidence="3 8" id="KW-0436">Ligase</keyword>
<name>A0A2A6E4H7_9BACL</name>